<evidence type="ECO:0000313" key="1">
    <source>
        <dbReference type="EMBL" id="TKI88157.1"/>
    </source>
</evidence>
<proteinExistence type="predicted"/>
<protein>
    <submittedName>
        <fullName evidence="1">Uncharacterized protein</fullName>
    </submittedName>
</protein>
<comment type="caution">
    <text evidence="1">The sequence shown here is derived from an EMBL/GenBank/DDBJ whole genome shotgun (WGS) entry which is preliminary data.</text>
</comment>
<evidence type="ECO:0000313" key="2">
    <source>
        <dbReference type="Proteomes" id="UP000308444"/>
    </source>
</evidence>
<dbReference type="EMBL" id="SZOH01004096">
    <property type="protein sequence ID" value="TKI88157.1"/>
    <property type="molecule type" value="Genomic_DNA"/>
</dbReference>
<feature type="non-terminal residue" evidence="1">
    <location>
        <position position="137"/>
    </location>
</feature>
<gene>
    <name evidence="1" type="ORF">FC695_38135</name>
</gene>
<sequence length="137" mass="16599">MFQILNLNNHTYEKFLENKFLNIKKKIGRHVYFNEDDILHLRKQIDDLDNKLRSKYYTRSEILAQYDLNIDTAMLEIEKIEVPLLLRVIPKYHINKYLYLKSDVAAEVERRENRFNLFVDRGSIYDNVIYRVEVEGI</sequence>
<name>A0A9X9A164_BACCE</name>
<organism evidence="1 2">
    <name type="scientific">Bacillus cereus</name>
    <dbReference type="NCBI Taxonomy" id="1396"/>
    <lineage>
        <taxon>Bacteria</taxon>
        <taxon>Bacillati</taxon>
        <taxon>Bacillota</taxon>
        <taxon>Bacilli</taxon>
        <taxon>Bacillales</taxon>
        <taxon>Bacillaceae</taxon>
        <taxon>Bacillus</taxon>
        <taxon>Bacillus cereus group</taxon>
    </lineage>
</organism>
<dbReference type="Proteomes" id="UP000308444">
    <property type="component" value="Unassembled WGS sequence"/>
</dbReference>
<accession>A0A9X9A164</accession>
<dbReference type="AlphaFoldDB" id="A0A9X9A164"/>
<reference evidence="1 2" key="1">
    <citation type="journal article" date="2019" name="Environ. Microbiol.">
        <title>An active ?-lactamase is a part of an orchestrated cell wall stress resistance network of Bacillus subtilis and related rhizosphere species.</title>
        <authorList>
            <person name="Bucher T."/>
            <person name="Keren-Paz A."/>
            <person name="Hausser J."/>
            <person name="Olender T."/>
            <person name="Cytryn E."/>
            <person name="Kolodkin-Gal I."/>
        </authorList>
    </citation>
    <scope>NUCLEOTIDE SEQUENCE [LARGE SCALE GENOMIC DNA]</scope>
    <source>
        <strain evidence="1 2">I32</strain>
    </source>
</reference>